<evidence type="ECO:0000256" key="1">
    <source>
        <dbReference type="ARBA" id="ARBA00008947"/>
    </source>
</evidence>
<evidence type="ECO:0000256" key="2">
    <source>
        <dbReference type="ARBA" id="ARBA00023015"/>
    </source>
</evidence>
<accession>A0A099P734</accession>
<protein>
    <recommendedName>
        <fullName evidence="5">HTH TFE/IIEalpha-type domain-containing protein</fullName>
    </recommendedName>
</protein>
<dbReference type="InterPro" id="IPR002853">
    <property type="entry name" value="TFIIE_asu"/>
</dbReference>
<dbReference type="InterPro" id="IPR017919">
    <property type="entry name" value="TFIIE/TFIIEa_HTH"/>
</dbReference>
<dbReference type="Gene3D" id="3.30.40.10">
    <property type="entry name" value="Zinc/RING finger domain, C3HC4 (zinc finger)"/>
    <property type="match status" value="1"/>
</dbReference>
<gene>
    <name evidence="6" type="ORF">C5L36_0A10960</name>
    <name evidence="7" type="ORF">JL09_g79</name>
</gene>
<organism evidence="7 8">
    <name type="scientific">Pichia kudriavzevii</name>
    <name type="common">Yeast</name>
    <name type="synonym">Issatchenkia orientalis</name>
    <dbReference type="NCBI Taxonomy" id="4909"/>
    <lineage>
        <taxon>Eukaryota</taxon>
        <taxon>Fungi</taxon>
        <taxon>Dikarya</taxon>
        <taxon>Ascomycota</taxon>
        <taxon>Saccharomycotina</taxon>
        <taxon>Pichiomycetes</taxon>
        <taxon>Pichiales</taxon>
        <taxon>Pichiaceae</taxon>
        <taxon>Pichia</taxon>
    </lineage>
</organism>
<feature type="compositionally biased region" description="Basic and acidic residues" evidence="4">
    <location>
        <begin position="265"/>
        <end position="277"/>
    </location>
</feature>
<feature type="compositionally biased region" description="Polar residues" evidence="4">
    <location>
        <begin position="319"/>
        <end position="338"/>
    </location>
</feature>
<reference evidence="8" key="1">
    <citation type="journal article" date="2014" name="Microb. Cell Fact.">
        <title>Exploiting Issatchenkia orientalis SD108 for succinic acid production.</title>
        <authorList>
            <person name="Xiao H."/>
            <person name="Shao Z."/>
            <person name="Jiang Y."/>
            <person name="Dole S."/>
            <person name="Zhao H."/>
        </authorList>
    </citation>
    <scope>NUCLEOTIDE SEQUENCE [LARGE SCALE GENOMIC DNA]</scope>
    <source>
        <strain evidence="8">SD108</strain>
    </source>
</reference>
<evidence type="ECO:0000313" key="8">
    <source>
        <dbReference type="Proteomes" id="UP000029867"/>
    </source>
</evidence>
<feature type="compositionally biased region" description="Low complexity" evidence="4">
    <location>
        <begin position="490"/>
        <end position="513"/>
    </location>
</feature>
<reference evidence="7" key="2">
    <citation type="submission" date="2014-08" db="EMBL/GenBank/DDBJ databases">
        <title>Exploiting Issatchenkia orientalis SD108 for Succinic Acid Production.</title>
        <authorList>
            <person name="Xiao H."/>
            <person name="Shao Z."/>
            <person name="Jiang Y."/>
            <person name="Dole S."/>
            <person name="Zhao H."/>
        </authorList>
    </citation>
    <scope>NUCLEOTIDE SEQUENCE [LARGE SCALE GENOMIC DNA]</scope>
    <source>
        <strain evidence="7">SD108</strain>
    </source>
</reference>
<evidence type="ECO:0000313" key="9">
    <source>
        <dbReference type="Proteomes" id="UP000249293"/>
    </source>
</evidence>
<dbReference type="RefSeq" id="XP_029319990.1">
    <property type="nucleotide sequence ID" value="XM_029464130.1"/>
</dbReference>
<feature type="compositionally biased region" description="Acidic residues" evidence="4">
    <location>
        <begin position="514"/>
        <end position="531"/>
    </location>
</feature>
<dbReference type="SMART" id="SM00531">
    <property type="entry name" value="TFIIE"/>
    <property type="match status" value="1"/>
</dbReference>
<dbReference type="OrthoDB" id="361102at2759"/>
<dbReference type="KEGG" id="pkz:C5L36_0A10960"/>
<feature type="compositionally biased region" description="Basic and acidic residues" evidence="4">
    <location>
        <begin position="472"/>
        <end position="483"/>
    </location>
</feature>
<reference evidence="6 9" key="3">
    <citation type="submission" date="2018-06" db="EMBL/GenBank/DDBJ databases">
        <title>Population genomics shows no distinction between pathogenic Candida krusei and environmental Pichia kudriavzevii: One species, four names.</title>
        <authorList>
            <person name="Douglass A.P."/>
            <person name="Offei B."/>
            <person name="Braun-Galleani S."/>
            <person name="Coughlan A.Y."/>
            <person name="Martos A."/>
            <person name="Ortiz-Merino R.A."/>
            <person name="Byrne K.P."/>
            <person name="Wolfe K.H."/>
        </authorList>
    </citation>
    <scope>NUCLEOTIDE SEQUENCE [LARGE SCALE GENOMIC DNA]</scope>
    <source>
        <strain evidence="6 9">CBS573</strain>
    </source>
</reference>
<dbReference type="eggNOG" id="KOG2593">
    <property type="taxonomic scope" value="Eukaryota"/>
</dbReference>
<dbReference type="GO" id="GO:0006367">
    <property type="term" value="P:transcription initiation at RNA polymerase II promoter"/>
    <property type="evidence" value="ECO:0007669"/>
    <property type="project" value="InterPro"/>
</dbReference>
<evidence type="ECO:0000313" key="7">
    <source>
        <dbReference type="EMBL" id="KGK40735.1"/>
    </source>
</evidence>
<dbReference type="InterPro" id="IPR013083">
    <property type="entry name" value="Znf_RING/FYVE/PHD"/>
</dbReference>
<feature type="compositionally biased region" description="Polar residues" evidence="4">
    <location>
        <begin position="246"/>
        <end position="257"/>
    </location>
</feature>
<name>A0A099P734_PICKU</name>
<feature type="region of interest" description="Disordered" evidence="4">
    <location>
        <begin position="414"/>
        <end position="531"/>
    </location>
</feature>
<keyword evidence="3" id="KW-0804">Transcription</keyword>
<dbReference type="PROSITE" id="PS51344">
    <property type="entry name" value="HTH_TFE_IIE"/>
    <property type="match status" value="1"/>
</dbReference>
<feature type="domain" description="HTH TFE/IIEalpha-type" evidence="5">
    <location>
        <begin position="15"/>
        <end position="105"/>
    </location>
</feature>
<keyword evidence="9" id="KW-1185">Reference proteome</keyword>
<dbReference type="Pfam" id="PF02002">
    <property type="entry name" value="TFIIE_alpha"/>
    <property type="match status" value="1"/>
</dbReference>
<comment type="similarity">
    <text evidence="1">Belongs to the TFIIE alpha subunit family.</text>
</comment>
<evidence type="ECO:0000256" key="3">
    <source>
        <dbReference type="ARBA" id="ARBA00023163"/>
    </source>
</evidence>
<dbReference type="EMBL" id="CP028773">
    <property type="protein sequence ID" value="AWU74513.1"/>
    <property type="molecule type" value="Genomic_DNA"/>
</dbReference>
<dbReference type="SUPFAM" id="SSF57783">
    <property type="entry name" value="Zinc beta-ribbon"/>
    <property type="match status" value="1"/>
</dbReference>
<evidence type="ECO:0000256" key="4">
    <source>
        <dbReference type="SAM" id="MobiDB-lite"/>
    </source>
</evidence>
<feature type="compositionally biased region" description="Acidic residues" evidence="4">
    <location>
        <begin position="420"/>
        <end position="456"/>
    </location>
</feature>
<evidence type="ECO:0000259" key="5">
    <source>
        <dbReference type="PROSITE" id="PS51344"/>
    </source>
</evidence>
<dbReference type="PANTHER" id="PTHR13097">
    <property type="entry name" value="TRANSCRIPTION INITIATION FACTOR IIE, ALPHA SUBUNIT"/>
    <property type="match status" value="1"/>
</dbReference>
<proteinExistence type="inferred from homology"/>
<dbReference type="GO" id="GO:0005673">
    <property type="term" value="C:transcription factor TFIIE complex"/>
    <property type="evidence" value="ECO:0007669"/>
    <property type="project" value="TreeGrafter"/>
</dbReference>
<dbReference type="HOGENOM" id="CLU_035744_2_0_1"/>
<dbReference type="STRING" id="4909.A0A099P734"/>
<dbReference type="EMBL" id="JQFK01000001">
    <property type="protein sequence ID" value="KGK40735.1"/>
    <property type="molecule type" value="Genomic_DNA"/>
</dbReference>
<dbReference type="Proteomes" id="UP000249293">
    <property type="component" value="Chromosome 1"/>
</dbReference>
<keyword evidence="2" id="KW-0805">Transcription regulation</keyword>
<dbReference type="InterPro" id="IPR039997">
    <property type="entry name" value="TFE"/>
</dbReference>
<sequence length="531" mass="59151">MSGLAEAFTENDEAIKHLLRQVVYMFYPHQAIIIMEALLFHNVLFEDDLIKLCCMHKKVFRSFCNKLLEDKLVVQHTQKEETQPYKLYSRTYFYIHNIEAIDSIKWKIHTIVKKVKEEIGNFNEPSGYICPSCHSKYSLLDAASMLSDDKLNFECSICNDYLVEDDISQEQKKGQEKLEKLMSLLEPIIKYLKIVDDLKIDDNNFESTLMKYVPAFSDSLALYSVSNRNGSSHSRRRNKDNDDANETNNKSQATIHVSITADDEDLKRERQKREDRNRKLRQNALPSWHQESTVGKESLGRLDSEEEDNSPLTVKSEFDSSTAVNGTGVDSSISTPNGGMNGGTLVEPVAVKVEESMGHSSNSNHSFNATTSSNSLSIGTSNKNLRPSSSVNVSSNGTTVEELDALSAYYSQLRQRQAVEQEEEDEADELEADGMGEDFDLDDMDVFNDNENDNEDDKAAPGTDNGGSGGRANEDIETQEKKNGSNLQDTAAASTGAGSASAGANKTTSAAINEDIDEDDFDLDMFASDEE</sequence>
<dbReference type="InterPro" id="IPR024550">
    <property type="entry name" value="TFIIEa/SarR/Rpc3_HTH_dom"/>
</dbReference>
<feature type="compositionally biased region" description="Polar residues" evidence="4">
    <location>
        <begin position="358"/>
        <end position="387"/>
    </location>
</feature>
<feature type="region of interest" description="Disordered" evidence="4">
    <location>
        <begin position="227"/>
        <end position="396"/>
    </location>
</feature>
<dbReference type="VEuPathDB" id="FungiDB:C5L36_0A10960"/>
<dbReference type="GeneID" id="40382223"/>
<dbReference type="PANTHER" id="PTHR13097:SF7">
    <property type="entry name" value="GENERAL TRANSCRIPTION FACTOR IIE SUBUNIT 1"/>
    <property type="match status" value="1"/>
</dbReference>
<dbReference type="AlphaFoldDB" id="A0A099P734"/>
<evidence type="ECO:0000313" key="6">
    <source>
        <dbReference type="EMBL" id="AWU74513.1"/>
    </source>
</evidence>
<dbReference type="Proteomes" id="UP000029867">
    <property type="component" value="Unassembled WGS sequence"/>
</dbReference>